<dbReference type="Proteomes" id="UP000799438">
    <property type="component" value="Unassembled WGS sequence"/>
</dbReference>
<name>A0A6A6BJM0_9PEZI</name>
<gene>
    <name evidence="2" type="ORF">K452DRAFT_211557</name>
</gene>
<evidence type="ECO:0000259" key="1">
    <source>
        <dbReference type="Pfam" id="PF05699"/>
    </source>
</evidence>
<feature type="domain" description="HAT C-terminal dimerisation" evidence="1">
    <location>
        <begin position="2"/>
        <end position="85"/>
    </location>
</feature>
<dbReference type="AlphaFoldDB" id="A0A6A6BJM0"/>
<protein>
    <recommendedName>
        <fullName evidence="1">HAT C-terminal dimerisation domain-containing protein</fullName>
    </recommendedName>
</protein>
<dbReference type="GO" id="GO:0046983">
    <property type="term" value="F:protein dimerization activity"/>
    <property type="evidence" value="ECO:0007669"/>
    <property type="project" value="InterPro"/>
</dbReference>
<sequence>DELERYLHEPPPPQRLHDLDVLQWWVTRQKQYPTLSRMALDLLACPAMSSDCERTFSTAGRSMSKLRSRLSEGTAEALACLSSWLPAGWVRTED</sequence>
<dbReference type="PANTHER" id="PTHR23272">
    <property type="entry name" value="BED FINGER-RELATED"/>
    <property type="match status" value="1"/>
</dbReference>
<feature type="non-terminal residue" evidence="2">
    <location>
        <position position="94"/>
    </location>
</feature>
<dbReference type="OrthoDB" id="3935139at2759"/>
<dbReference type="InterPro" id="IPR012337">
    <property type="entry name" value="RNaseH-like_sf"/>
</dbReference>
<dbReference type="SUPFAM" id="SSF53098">
    <property type="entry name" value="Ribonuclease H-like"/>
    <property type="match status" value="1"/>
</dbReference>
<reference evidence="2" key="1">
    <citation type="journal article" date="2020" name="Stud. Mycol.">
        <title>101 Dothideomycetes genomes: a test case for predicting lifestyles and emergence of pathogens.</title>
        <authorList>
            <person name="Haridas S."/>
            <person name="Albert R."/>
            <person name="Binder M."/>
            <person name="Bloem J."/>
            <person name="Labutti K."/>
            <person name="Salamov A."/>
            <person name="Andreopoulos B."/>
            <person name="Baker S."/>
            <person name="Barry K."/>
            <person name="Bills G."/>
            <person name="Bluhm B."/>
            <person name="Cannon C."/>
            <person name="Castanera R."/>
            <person name="Culley D."/>
            <person name="Daum C."/>
            <person name="Ezra D."/>
            <person name="Gonzalez J."/>
            <person name="Henrissat B."/>
            <person name="Kuo A."/>
            <person name="Liang C."/>
            <person name="Lipzen A."/>
            <person name="Lutzoni F."/>
            <person name="Magnuson J."/>
            <person name="Mondo S."/>
            <person name="Nolan M."/>
            <person name="Ohm R."/>
            <person name="Pangilinan J."/>
            <person name="Park H.-J."/>
            <person name="Ramirez L."/>
            <person name="Alfaro M."/>
            <person name="Sun H."/>
            <person name="Tritt A."/>
            <person name="Yoshinaga Y."/>
            <person name="Zwiers L.-H."/>
            <person name="Turgeon B."/>
            <person name="Goodwin S."/>
            <person name="Spatafora J."/>
            <person name="Crous P."/>
            <person name="Grigoriev I."/>
        </authorList>
    </citation>
    <scope>NUCLEOTIDE SEQUENCE</scope>
    <source>
        <strain evidence="2">CBS 121167</strain>
    </source>
</reference>
<proteinExistence type="predicted"/>
<dbReference type="InterPro" id="IPR008906">
    <property type="entry name" value="HATC_C_dom"/>
</dbReference>
<keyword evidence="3" id="KW-1185">Reference proteome</keyword>
<dbReference type="EMBL" id="ML995482">
    <property type="protein sequence ID" value="KAF2143525.1"/>
    <property type="molecule type" value="Genomic_DNA"/>
</dbReference>
<evidence type="ECO:0000313" key="3">
    <source>
        <dbReference type="Proteomes" id="UP000799438"/>
    </source>
</evidence>
<evidence type="ECO:0000313" key="2">
    <source>
        <dbReference type="EMBL" id="KAF2143525.1"/>
    </source>
</evidence>
<accession>A0A6A6BJM0</accession>
<organism evidence="2 3">
    <name type="scientific">Aplosporella prunicola CBS 121167</name>
    <dbReference type="NCBI Taxonomy" id="1176127"/>
    <lineage>
        <taxon>Eukaryota</taxon>
        <taxon>Fungi</taxon>
        <taxon>Dikarya</taxon>
        <taxon>Ascomycota</taxon>
        <taxon>Pezizomycotina</taxon>
        <taxon>Dothideomycetes</taxon>
        <taxon>Dothideomycetes incertae sedis</taxon>
        <taxon>Botryosphaeriales</taxon>
        <taxon>Aplosporellaceae</taxon>
        <taxon>Aplosporella</taxon>
    </lineage>
</organism>
<dbReference type="RefSeq" id="XP_033399237.1">
    <property type="nucleotide sequence ID" value="XM_033536182.1"/>
</dbReference>
<dbReference type="Pfam" id="PF05699">
    <property type="entry name" value="Dimer_Tnp_hAT"/>
    <property type="match status" value="1"/>
</dbReference>
<dbReference type="GeneID" id="54293678"/>
<feature type="non-terminal residue" evidence="2">
    <location>
        <position position="1"/>
    </location>
</feature>